<evidence type="ECO:0000313" key="2">
    <source>
        <dbReference type="EMBL" id="CAI0390117.1"/>
    </source>
</evidence>
<feature type="domain" description="Glyoxal oxidase N-terminal" evidence="1">
    <location>
        <begin position="35"/>
        <end position="108"/>
    </location>
</feature>
<protein>
    <recommendedName>
        <fullName evidence="1">Glyoxal oxidase N-terminal domain-containing protein</fullName>
    </recommendedName>
</protein>
<evidence type="ECO:0000259" key="1">
    <source>
        <dbReference type="Pfam" id="PF07250"/>
    </source>
</evidence>
<dbReference type="EMBL" id="CAMGYJ010000003">
    <property type="protein sequence ID" value="CAI0390117.1"/>
    <property type="molecule type" value="Genomic_DNA"/>
</dbReference>
<dbReference type="Pfam" id="PF07250">
    <property type="entry name" value="Glyoxal_oxid_N"/>
    <property type="match status" value="1"/>
</dbReference>
<gene>
    <name evidence="2" type="ORF">LITE_LOCUS6606</name>
</gene>
<sequence length="115" mass="13089">MPSDIGFRTRFDAGIRTPSDAGFRTPSDEGFRTRQTRYATQAQMPDGKMMVVGGRDAHNYELILLEGQHNAASIKFDFLTQTTDKDENNLYPFIYLNTDGNVFIFVNNPRRPPQP</sequence>
<reference evidence="2" key="1">
    <citation type="submission" date="2022-08" db="EMBL/GenBank/DDBJ databases">
        <authorList>
            <person name="Gutierrez-Valencia J."/>
        </authorList>
    </citation>
    <scope>NUCLEOTIDE SEQUENCE</scope>
</reference>
<dbReference type="PANTHER" id="PTHR32208">
    <property type="entry name" value="SECRETED PROTEIN-RELATED"/>
    <property type="match status" value="1"/>
</dbReference>
<comment type="caution">
    <text evidence="2">The sequence shown here is derived from an EMBL/GenBank/DDBJ whole genome shotgun (WGS) entry which is preliminary data.</text>
</comment>
<name>A0AAV0HXP2_9ROSI</name>
<organism evidence="2 3">
    <name type="scientific">Linum tenue</name>
    <dbReference type="NCBI Taxonomy" id="586396"/>
    <lineage>
        <taxon>Eukaryota</taxon>
        <taxon>Viridiplantae</taxon>
        <taxon>Streptophyta</taxon>
        <taxon>Embryophyta</taxon>
        <taxon>Tracheophyta</taxon>
        <taxon>Spermatophyta</taxon>
        <taxon>Magnoliopsida</taxon>
        <taxon>eudicotyledons</taxon>
        <taxon>Gunneridae</taxon>
        <taxon>Pentapetalae</taxon>
        <taxon>rosids</taxon>
        <taxon>fabids</taxon>
        <taxon>Malpighiales</taxon>
        <taxon>Linaceae</taxon>
        <taxon>Linum</taxon>
    </lineage>
</organism>
<dbReference type="AlphaFoldDB" id="A0AAV0HXP2"/>
<dbReference type="Proteomes" id="UP001154282">
    <property type="component" value="Unassembled WGS sequence"/>
</dbReference>
<accession>A0AAV0HXP2</accession>
<evidence type="ECO:0000313" key="3">
    <source>
        <dbReference type="Proteomes" id="UP001154282"/>
    </source>
</evidence>
<keyword evidence="3" id="KW-1185">Reference proteome</keyword>
<dbReference type="InterPro" id="IPR009880">
    <property type="entry name" value="Glyoxal_oxidase_N"/>
</dbReference>
<proteinExistence type="predicted"/>
<dbReference type="PANTHER" id="PTHR32208:SF93">
    <property type="entry name" value="ALDEHYDE OXIDASE GLOX1"/>
    <property type="match status" value="1"/>
</dbReference>